<feature type="compositionally biased region" description="Basic and acidic residues" evidence="1">
    <location>
        <begin position="19"/>
        <end position="43"/>
    </location>
</feature>
<reference evidence="2" key="1">
    <citation type="journal article" date="2013" name="BMC Genomics">
        <title>Unscrambling butterfly oogenesis.</title>
        <authorList>
            <person name="Carter J.M."/>
            <person name="Baker S.C."/>
            <person name="Pink R."/>
            <person name="Carter D.R."/>
            <person name="Collins A."/>
            <person name="Tomlin J."/>
            <person name="Gibbs M."/>
            <person name="Breuker C.J."/>
        </authorList>
    </citation>
    <scope>NUCLEOTIDE SEQUENCE</scope>
    <source>
        <tissue evidence="2">Ovary</tissue>
    </source>
</reference>
<feature type="region of interest" description="Disordered" evidence="1">
    <location>
        <begin position="11"/>
        <end position="45"/>
    </location>
</feature>
<dbReference type="EMBL" id="GAIX01013314">
    <property type="protein sequence ID" value="JAA79246.1"/>
    <property type="molecule type" value="Transcribed_RNA"/>
</dbReference>
<evidence type="ECO:0000256" key="1">
    <source>
        <dbReference type="SAM" id="MobiDB-lite"/>
    </source>
</evidence>
<name>S4NKI8_9NEOP</name>
<evidence type="ECO:0000313" key="2">
    <source>
        <dbReference type="EMBL" id="JAA79246.1"/>
    </source>
</evidence>
<feature type="region of interest" description="Disordered" evidence="1">
    <location>
        <begin position="69"/>
        <end position="96"/>
    </location>
</feature>
<accession>S4NKI8</accession>
<organism evidence="2">
    <name type="scientific">Pararge aegeria</name>
    <name type="common">speckled wood butterfly</name>
    <dbReference type="NCBI Taxonomy" id="116150"/>
    <lineage>
        <taxon>Eukaryota</taxon>
        <taxon>Metazoa</taxon>
        <taxon>Ecdysozoa</taxon>
        <taxon>Arthropoda</taxon>
        <taxon>Hexapoda</taxon>
        <taxon>Insecta</taxon>
        <taxon>Pterygota</taxon>
        <taxon>Neoptera</taxon>
        <taxon>Endopterygota</taxon>
        <taxon>Lepidoptera</taxon>
        <taxon>Glossata</taxon>
        <taxon>Ditrysia</taxon>
        <taxon>Papilionoidea</taxon>
        <taxon>Nymphalidae</taxon>
        <taxon>Satyrinae</taxon>
        <taxon>Satyrini</taxon>
        <taxon>Parargina</taxon>
        <taxon>Pararge</taxon>
    </lineage>
</organism>
<feature type="non-terminal residue" evidence="2">
    <location>
        <position position="185"/>
    </location>
</feature>
<proteinExistence type="predicted"/>
<reference evidence="2" key="2">
    <citation type="submission" date="2013-05" db="EMBL/GenBank/DDBJ databases">
        <authorList>
            <person name="Carter J.-M."/>
            <person name="Baker S.C."/>
            <person name="Pink R."/>
            <person name="Carter D.R.F."/>
            <person name="Collins A."/>
            <person name="Tomlin J."/>
            <person name="Gibbs M."/>
            <person name="Breuker C.J."/>
        </authorList>
    </citation>
    <scope>NUCLEOTIDE SEQUENCE</scope>
    <source>
        <tissue evidence="2">Ovary</tissue>
    </source>
</reference>
<feature type="compositionally biased region" description="Basic and acidic residues" evidence="1">
    <location>
        <begin position="77"/>
        <end position="93"/>
    </location>
</feature>
<sequence length="185" mass="21369">KDREEKIYKAMQRFVSGNKNEDDSLKSSNESIEKPTKANDNLKWDAPATDIGSEIISFANYSASLMQCDSPNSSNESIERPTKENYKLKKDDAPETGTENEMISLKDYLASINKRVEHPMLFKMQNENNLIEIETIDGSVVKVREENFLGFNRVGKKLMQCFACKEIFKEKMLEKHKMSEKHIQY</sequence>
<feature type="non-terminal residue" evidence="2">
    <location>
        <position position="1"/>
    </location>
</feature>
<dbReference type="AlphaFoldDB" id="S4NKI8"/>
<protein>
    <submittedName>
        <fullName evidence="2">Uncharacterized protein</fullName>
    </submittedName>
</protein>